<sequence length="240" mass="26391">LGGAEFRLPILLYVFHFTILSAIVVNLSVSFFTVVFSFIFRGMVLDFSVVFSYILIAVNILVGSLLGSYLGVNFATSIKQNLLKKIVAIILILIALLLIFHQSIHHYTIDISEFYKITLGLFLGLIIGIVSSMLGVAGGELIIPTLTLVYGIDIKIAGSLSLLISIPTIILGLYKYSKKGQSEIIKSEKTFIVFMALGSIIGSFTGSLFLYRFSSETLRIFLGVILIISALKMIFMSKKN</sequence>
<dbReference type="PANTHER" id="PTHR43701">
    <property type="entry name" value="MEMBRANE TRANSPORTER PROTEIN MJ0441-RELATED"/>
    <property type="match status" value="1"/>
</dbReference>
<evidence type="ECO:0000256" key="4">
    <source>
        <dbReference type="ARBA" id="ARBA00023136"/>
    </source>
</evidence>
<gene>
    <name evidence="6" type="ORF">ENO34_00550</name>
</gene>
<organism evidence="6">
    <name type="scientific">Sulfurihydrogenibium azorense</name>
    <dbReference type="NCBI Taxonomy" id="309806"/>
    <lineage>
        <taxon>Bacteria</taxon>
        <taxon>Pseudomonadati</taxon>
        <taxon>Aquificota</taxon>
        <taxon>Aquificia</taxon>
        <taxon>Aquificales</taxon>
        <taxon>Hydrogenothermaceae</taxon>
        <taxon>Sulfurihydrogenibium</taxon>
    </lineage>
</organism>
<feature type="transmembrane region" description="Helical" evidence="5">
    <location>
        <begin position="191"/>
        <end position="211"/>
    </location>
</feature>
<comment type="similarity">
    <text evidence="5">Belongs to the 4-toluene sulfonate uptake permease (TSUP) (TC 2.A.102) family.</text>
</comment>
<evidence type="ECO:0000313" key="6">
    <source>
        <dbReference type="EMBL" id="HEV08871.1"/>
    </source>
</evidence>
<comment type="caution">
    <text evidence="6">The sequence shown here is derived from an EMBL/GenBank/DDBJ whole genome shotgun (WGS) entry which is preliminary data.</text>
</comment>
<protein>
    <recommendedName>
        <fullName evidence="5">Probable membrane transporter protein</fullName>
    </recommendedName>
</protein>
<feature type="transmembrane region" description="Helical" evidence="5">
    <location>
        <begin position="12"/>
        <end position="40"/>
    </location>
</feature>
<name>A0A832DRF2_9AQUI</name>
<feature type="non-terminal residue" evidence="6">
    <location>
        <position position="1"/>
    </location>
</feature>
<dbReference type="PANTHER" id="PTHR43701:SF2">
    <property type="entry name" value="MEMBRANE TRANSPORTER PROTEIN YJNA-RELATED"/>
    <property type="match status" value="1"/>
</dbReference>
<accession>A0A832DRF2</accession>
<feature type="transmembrane region" description="Helical" evidence="5">
    <location>
        <begin position="149"/>
        <end position="171"/>
    </location>
</feature>
<evidence type="ECO:0000256" key="2">
    <source>
        <dbReference type="ARBA" id="ARBA00022692"/>
    </source>
</evidence>
<evidence type="ECO:0000256" key="5">
    <source>
        <dbReference type="RuleBase" id="RU363041"/>
    </source>
</evidence>
<dbReference type="Proteomes" id="UP000885621">
    <property type="component" value="Unassembled WGS sequence"/>
</dbReference>
<dbReference type="AlphaFoldDB" id="A0A832DRF2"/>
<keyword evidence="5" id="KW-1003">Cell membrane</keyword>
<evidence type="ECO:0000256" key="1">
    <source>
        <dbReference type="ARBA" id="ARBA00004141"/>
    </source>
</evidence>
<keyword evidence="3 5" id="KW-1133">Transmembrane helix</keyword>
<evidence type="ECO:0000256" key="3">
    <source>
        <dbReference type="ARBA" id="ARBA00022989"/>
    </source>
</evidence>
<dbReference type="InterPro" id="IPR002781">
    <property type="entry name" value="TM_pro_TauE-like"/>
</dbReference>
<dbReference type="Pfam" id="PF01925">
    <property type="entry name" value="TauE"/>
    <property type="match status" value="1"/>
</dbReference>
<comment type="subcellular location">
    <subcellularLocation>
        <location evidence="5">Cell membrane</location>
        <topology evidence="5">Multi-pass membrane protein</topology>
    </subcellularLocation>
    <subcellularLocation>
        <location evidence="1">Membrane</location>
        <topology evidence="1">Multi-pass membrane protein</topology>
    </subcellularLocation>
</comment>
<reference evidence="6" key="1">
    <citation type="journal article" date="2020" name="mSystems">
        <title>Genome- and Community-Level Interaction Insights into Carbon Utilization and Element Cycling Functions of Hydrothermarchaeota in Hydrothermal Sediment.</title>
        <authorList>
            <person name="Zhou Z."/>
            <person name="Liu Y."/>
            <person name="Xu W."/>
            <person name="Pan J."/>
            <person name="Luo Z.H."/>
            <person name="Li M."/>
        </authorList>
    </citation>
    <scope>NUCLEOTIDE SEQUENCE [LARGE SCALE GENOMIC DNA]</scope>
    <source>
        <strain evidence="6">SpSt-1257</strain>
    </source>
</reference>
<feature type="transmembrane region" description="Helical" evidence="5">
    <location>
        <begin position="121"/>
        <end position="143"/>
    </location>
</feature>
<dbReference type="GO" id="GO:0005886">
    <property type="term" value="C:plasma membrane"/>
    <property type="evidence" value="ECO:0007669"/>
    <property type="project" value="UniProtKB-SubCell"/>
</dbReference>
<keyword evidence="2 5" id="KW-0812">Transmembrane</keyword>
<proteinExistence type="inferred from homology"/>
<feature type="transmembrane region" description="Helical" evidence="5">
    <location>
        <begin position="47"/>
        <end position="70"/>
    </location>
</feature>
<feature type="transmembrane region" description="Helical" evidence="5">
    <location>
        <begin position="82"/>
        <end position="100"/>
    </location>
</feature>
<keyword evidence="4 5" id="KW-0472">Membrane</keyword>
<dbReference type="EMBL" id="DSFC01000029">
    <property type="protein sequence ID" value="HEV08871.1"/>
    <property type="molecule type" value="Genomic_DNA"/>
</dbReference>
<feature type="transmembrane region" description="Helical" evidence="5">
    <location>
        <begin position="217"/>
        <end position="235"/>
    </location>
</feature>
<dbReference type="InterPro" id="IPR051598">
    <property type="entry name" value="TSUP/Inactive_protease-like"/>
</dbReference>